<dbReference type="EMBL" id="PHWZ01000695">
    <property type="protein sequence ID" value="TEY33005.1"/>
    <property type="molecule type" value="Genomic_DNA"/>
</dbReference>
<gene>
    <name evidence="5" type="ORF">BOTCAL_0699g00020</name>
</gene>
<feature type="domain" description="GST C-terminal" evidence="4">
    <location>
        <begin position="90"/>
        <end position="222"/>
    </location>
</feature>
<evidence type="ECO:0000313" key="6">
    <source>
        <dbReference type="Proteomes" id="UP000297299"/>
    </source>
</evidence>
<dbReference type="SFLD" id="SFLDG01151">
    <property type="entry name" value="Main.2:_Nu-like"/>
    <property type="match status" value="1"/>
</dbReference>
<dbReference type="PANTHER" id="PTHR44051">
    <property type="entry name" value="GLUTATHIONE S-TRANSFERASE-RELATED"/>
    <property type="match status" value="1"/>
</dbReference>
<dbReference type="InterPro" id="IPR004045">
    <property type="entry name" value="Glutathione_S-Trfase_N"/>
</dbReference>
<dbReference type="InterPro" id="IPR036282">
    <property type="entry name" value="Glutathione-S-Trfase_C_sf"/>
</dbReference>
<dbReference type="SFLD" id="SFLDS00019">
    <property type="entry name" value="Glutathione_Transferase_(cytos"/>
    <property type="match status" value="1"/>
</dbReference>
<dbReference type="CDD" id="cd03048">
    <property type="entry name" value="GST_N_Ure2p_like"/>
    <property type="match status" value="1"/>
</dbReference>
<comment type="similarity">
    <text evidence="1 2">Belongs to the GST superfamily.</text>
</comment>
<dbReference type="InterPro" id="IPR004046">
    <property type="entry name" value="GST_C"/>
</dbReference>
<proteinExistence type="inferred from homology"/>
<dbReference type="AlphaFoldDB" id="A0A4Y8CJT5"/>
<dbReference type="SUPFAM" id="SSF52833">
    <property type="entry name" value="Thioredoxin-like"/>
    <property type="match status" value="1"/>
</dbReference>
<name>A0A4Y8CJT5_9HELO</name>
<protein>
    <recommendedName>
        <fullName evidence="7">Glutathione S-transferase</fullName>
    </recommendedName>
</protein>
<sequence>MTAPIKVFSHSSGPNSWRVNIILDELDVPYELEFKEFGQLHVPEFEKYSPNGRVPVIVDPNTNITLWESGAIIKYLIDTYDKEGKLTINTSPEKYQLDQWLFFQASGQGPYFGQALWFAYFHPEKNLPSVKERYINEIKRVTKVLDTALAGKEYLVGDKVTFADLAFVPWYWGAEGLEPVSPGLMKGLKDDLPNFKAWLERLSARPSIQKAVAHRKQLSAPPKK</sequence>
<dbReference type="InterPro" id="IPR036249">
    <property type="entry name" value="Thioredoxin-like_sf"/>
</dbReference>
<dbReference type="InterPro" id="IPR010987">
    <property type="entry name" value="Glutathione-S-Trfase_C-like"/>
</dbReference>
<keyword evidence="6" id="KW-1185">Reference proteome</keyword>
<dbReference type="Proteomes" id="UP000297299">
    <property type="component" value="Unassembled WGS sequence"/>
</dbReference>
<comment type="caution">
    <text evidence="5">The sequence shown here is derived from an EMBL/GenBank/DDBJ whole genome shotgun (WGS) entry which is preliminary data.</text>
</comment>
<feature type="domain" description="GST N-terminal" evidence="3">
    <location>
        <begin position="3"/>
        <end position="84"/>
    </location>
</feature>
<dbReference type="Gene3D" id="1.20.1050.130">
    <property type="match status" value="1"/>
</dbReference>
<evidence type="ECO:0008006" key="7">
    <source>
        <dbReference type="Google" id="ProtNLM"/>
    </source>
</evidence>
<evidence type="ECO:0000256" key="1">
    <source>
        <dbReference type="ARBA" id="ARBA00007409"/>
    </source>
</evidence>
<reference evidence="5 6" key="1">
    <citation type="submission" date="2017-11" db="EMBL/GenBank/DDBJ databases">
        <title>Comparative genomics of Botrytis spp.</title>
        <authorList>
            <person name="Valero-Jimenez C.A."/>
            <person name="Tapia P."/>
            <person name="Veloso J."/>
            <person name="Silva-Moreno E."/>
            <person name="Staats M."/>
            <person name="Valdes J.H."/>
            <person name="Van Kan J.A.L."/>
        </authorList>
    </citation>
    <scope>NUCLEOTIDE SEQUENCE [LARGE SCALE GENOMIC DNA]</scope>
    <source>
        <strain evidence="5 6">MUCL2830</strain>
    </source>
</reference>
<dbReference type="SFLD" id="SFLDG00358">
    <property type="entry name" value="Main_(cytGST)"/>
    <property type="match status" value="1"/>
</dbReference>
<dbReference type="OrthoDB" id="422574at2759"/>
<dbReference type="InterPro" id="IPR040079">
    <property type="entry name" value="Glutathione_S-Trfase"/>
</dbReference>
<dbReference type="PANTHER" id="PTHR44051:SF3">
    <property type="entry name" value="TRANSCRIPTIONAL REGULATOR URE2"/>
    <property type="match status" value="1"/>
</dbReference>
<accession>A0A4Y8CJT5</accession>
<evidence type="ECO:0000256" key="2">
    <source>
        <dbReference type="RuleBase" id="RU003494"/>
    </source>
</evidence>
<dbReference type="PROSITE" id="PS50404">
    <property type="entry name" value="GST_NTER"/>
    <property type="match status" value="1"/>
</dbReference>
<evidence type="ECO:0000259" key="4">
    <source>
        <dbReference type="PROSITE" id="PS50405"/>
    </source>
</evidence>
<organism evidence="5 6">
    <name type="scientific">Botryotinia calthae</name>
    <dbReference type="NCBI Taxonomy" id="38488"/>
    <lineage>
        <taxon>Eukaryota</taxon>
        <taxon>Fungi</taxon>
        <taxon>Dikarya</taxon>
        <taxon>Ascomycota</taxon>
        <taxon>Pezizomycotina</taxon>
        <taxon>Leotiomycetes</taxon>
        <taxon>Helotiales</taxon>
        <taxon>Sclerotiniaceae</taxon>
        <taxon>Botryotinia</taxon>
    </lineage>
</organism>
<dbReference type="Pfam" id="PF02798">
    <property type="entry name" value="GST_N"/>
    <property type="match status" value="1"/>
</dbReference>
<dbReference type="PROSITE" id="PS50405">
    <property type="entry name" value="GST_CTER"/>
    <property type="match status" value="1"/>
</dbReference>
<evidence type="ECO:0000313" key="5">
    <source>
        <dbReference type="EMBL" id="TEY33005.1"/>
    </source>
</evidence>
<dbReference type="Pfam" id="PF00043">
    <property type="entry name" value="GST_C"/>
    <property type="match status" value="1"/>
</dbReference>
<evidence type="ECO:0000259" key="3">
    <source>
        <dbReference type="PROSITE" id="PS50404"/>
    </source>
</evidence>
<dbReference type="STRING" id="38488.A0A4Y8CJT5"/>
<dbReference type="SUPFAM" id="SSF47616">
    <property type="entry name" value="GST C-terminal domain-like"/>
    <property type="match status" value="1"/>
</dbReference>